<dbReference type="InterPro" id="IPR052180">
    <property type="entry name" value="NhaC_Na-H+_Antiporter"/>
</dbReference>
<keyword evidence="5 9" id="KW-0812">Transmembrane</keyword>
<dbReference type="GO" id="GO:0005886">
    <property type="term" value="C:plasma membrane"/>
    <property type="evidence" value="ECO:0007669"/>
    <property type="project" value="UniProtKB-SubCell"/>
</dbReference>
<evidence type="ECO:0000256" key="3">
    <source>
        <dbReference type="ARBA" id="ARBA00022449"/>
    </source>
</evidence>
<feature type="transmembrane region" description="Helical" evidence="9">
    <location>
        <begin position="196"/>
        <end position="218"/>
    </location>
</feature>
<feature type="transmembrane region" description="Helical" evidence="9">
    <location>
        <begin position="111"/>
        <end position="144"/>
    </location>
</feature>
<feature type="transmembrane region" description="Helical" evidence="9">
    <location>
        <begin position="278"/>
        <end position="297"/>
    </location>
</feature>
<comment type="similarity">
    <text evidence="8">Belongs to the NhaC Na(+)/H(+) (TC 2.A.35) antiporter family.</text>
</comment>
<protein>
    <submittedName>
        <fullName evidence="11">Na+/H+ antiporter NhaC family protein</fullName>
    </submittedName>
</protein>
<dbReference type="Pfam" id="PF03553">
    <property type="entry name" value="Na_H_antiporter"/>
    <property type="match status" value="1"/>
</dbReference>
<dbReference type="InterPro" id="IPR018461">
    <property type="entry name" value="Na/H_Antiport_NhaC-like_C"/>
</dbReference>
<keyword evidence="2" id="KW-0813">Transport</keyword>
<keyword evidence="7 9" id="KW-0472">Membrane</keyword>
<comment type="subcellular location">
    <subcellularLocation>
        <location evidence="1">Cell membrane</location>
        <topology evidence="1">Multi-pass membrane protein</topology>
    </subcellularLocation>
</comment>
<keyword evidence="12" id="KW-1185">Reference proteome</keyword>
<dbReference type="Proteomes" id="UP000481872">
    <property type="component" value="Unassembled WGS sequence"/>
</dbReference>
<organism evidence="11 12">
    <name type="scientific">Clostridium senegalense</name>
    <dbReference type="NCBI Taxonomy" id="1465809"/>
    <lineage>
        <taxon>Bacteria</taxon>
        <taxon>Bacillati</taxon>
        <taxon>Bacillota</taxon>
        <taxon>Clostridia</taxon>
        <taxon>Eubacteriales</taxon>
        <taxon>Clostridiaceae</taxon>
        <taxon>Clostridium</taxon>
    </lineage>
</organism>
<feature type="transmembrane region" description="Helical" evidence="9">
    <location>
        <begin position="317"/>
        <end position="336"/>
    </location>
</feature>
<keyword evidence="6 9" id="KW-1133">Transmembrane helix</keyword>
<evidence type="ECO:0000313" key="12">
    <source>
        <dbReference type="Proteomes" id="UP000481872"/>
    </source>
</evidence>
<dbReference type="PANTHER" id="PTHR33451">
    <property type="entry name" value="MALATE-2H(+)/NA(+)-LACTATE ANTIPORTER"/>
    <property type="match status" value="1"/>
</dbReference>
<feature type="transmembrane region" description="Helical" evidence="9">
    <location>
        <begin position="74"/>
        <end position="99"/>
    </location>
</feature>
<sequence>MVNVEGEFIVTFLIGLLKLSPVGVLVGLMMSGMDVLIAAPLATCWAALMAYFTEKIKFNELIDCSVENVKSMQLVFFILMFAYAMAAAFMATGVGAAIVNVALKLGLTARTVAVTSFLVTCILSVATGTSWGTFAACAPIFLWLSHIVGGDVLLTVAATAGGSCFGDNIGLISDCTVVSSGIQKVEVIDRLKNQGVWSIICLVITAIIFYFLSAYFGLSNVASTNAASAIDAIPKEVWGVLQEQRPAAVDLLNQVKLGVPIYMVIPLILVIGSAIKGLSTLSCLFLGIISSLILGLFAGTTSVPEFLELVKGGFSEAGQTVIVMMMWVGAFGGIMAKMRAFEPISKLVVYISKNVRQLMFWNGVLSIAGNALLADEMAQIVTIGPIIKELVDENVEASEEDMYQLRLRNASFSSALGVFGSQLIPWHVYLGFYVAIANAVYPLYTFTPVDFIKFNVMAFVAVFSLLLLTLTGLDRFIPYFGIPREPQVRLKKKSASTDDNYNNELEATS</sequence>
<dbReference type="PANTHER" id="PTHR33451:SF5">
    <property type="entry name" value="NA+_H+ ANTIPORTER"/>
    <property type="match status" value="1"/>
</dbReference>
<dbReference type="EMBL" id="JAAGPU010000035">
    <property type="protein sequence ID" value="NEU06173.1"/>
    <property type="molecule type" value="Genomic_DNA"/>
</dbReference>
<evidence type="ECO:0000313" key="11">
    <source>
        <dbReference type="EMBL" id="NEU06173.1"/>
    </source>
</evidence>
<evidence type="ECO:0000256" key="9">
    <source>
        <dbReference type="SAM" id="Phobius"/>
    </source>
</evidence>
<keyword evidence="4" id="KW-1003">Cell membrane</keyword>
<evidence type="ECO:0000256" key="4">
    <source>
        <dbReference type="ARBA" id="ARBA00022475"/>
    </source>
</evidence>
<evidence type="ECO:0000256" key="5">
    <source>
        <dbReference type="ARBA" id="ARBA00022692"/>
    </source>
</evidence>
<dbReference type="AlphaFoldDB" id="A0A6M0H7Z6"/>
<feature type="transmembrane region" description="Helical" evidence="9">
    <location>
        <begin position="7"/>
        <end position="29"/>
    </location>
</feature>
<evidence type="ECO:0000256" key="1">
    <source>
        <dbReference type="ARBA" id="ARBA00004651"/>
    </source>
</evidence>
<accession>A0A6M0H7Z6</accession>
<gene>
    <name evidence="11" type="ORF">G3M99_15205</name>
</gene>
<feature type="transmembrane region" description="Helical" evidence="9">
    <location>
        <begin position="412"/>
        <end position="436"/>
    </location>
</feature>
<evidence type="ECO:0000256" key="6">
    <source>
        <dbReference type="ARBA" id="ARBA00022989"/>
    </source>
</evidence>
<name>A0A6M0H7Z6_9CLOT</name>
<dbReference type="GO" id="GO:0015297">
    <property type="term" value="F:antiporter activity"/>
    <property type="evidence" value="ECO:0007669"/>
    <property type="project" value="UniProtKB-KW"/>
</dbReference>
<feature type="domain" description="Na+/H+ antiporter NhaC-like C-terminal" evidence="10">
    <location>
        <begin position="22"/>
        <end position="212"/>
    </location>
</feature>
<keyword evidence="3" id="KW-0050">Antiport</keyword>
<evidence type="ECO:0000256" key="7">
    <source>
        <dbReference type="ARBA" id="ARBA00023136"/>
    </source>
</evidence>
<proteinExistence type="inferred from homology"/>
<reference evidence="11 12" key="1">
    <citation type="submission" date="2020-02" db="EMBL/GenBank/DDBJ databases">
        <title>Genome assembly of a novel Clostridium senegalense strain.</title>
        <authorList>
            <person name="Gupta T.B."/>
            <person name="Jauregui R."/>
            <person name="Maclean P."/>
            <person name="Nawarathana A."/>
            <person name="Brightwell G."/>
        </authorList>
    </citation>
    <scope>NUCLEOTIDE SEQUENCE [LARGE SCALE GENOMIC DNA]</scope>
    <source>
        <strain evidence="11 12">AGRFS4</strain>
    </source>
</reference>
<evidence type="ECO:0000256" key="2">
    <source>
        <dbReference type="ARBA" id="ARBA00022448"/>
    </source>
</evidence>
<evidence type="ECO:0000256" key="8">
    <source>
        <dbReference type="ARBA" id="ARBA00038435"/>
    </source>
</evidence>
<evidence type="ECO:0000259" key="10">
    <source>
        <dbReference type="Pfam" id="PF03553"/>
    </source>
</evidence>
<feature type="transmembrane region" description="Helical" evidence="9">
    <location>
        <begin position="456"/>
        <end position="482"/>
    </location>
</feature>
<feature type="transmembrane region" description="Helical" evidence="9">
    <location>
        <begin position="35"/>
        <end position="53"/>
    </location>
</feature>
<feature type="transmembrane region" description="Helical" evidence="9">
    <location>
        <begin position="251"/>
        <end position="271"/>
    </location>
</feature>
<comment type="caution">
    <text evidence="11">The sequence shown here is derived from an EMBL/GenBank/DDBJ whole genome shotgun (WGS) entry which is preliminary data.</text>
</comment>